<keyword evidence="1" id="KW-0805">Transcription regulation</keyword>
<organism evidence="6 7">
    <name type="scientific">Eggerthella lenta</name>
    <name type="common">Eubacterium lentum</name>
    <dbReference type="NCBI Taxonomy" id="84112"/>
    <lineage>
        <taxon>Bacteria</taxon>
        <taxon>Bacillati</taxon>
        <taxon>Actinomycetota</taxon>
        <taxon>Coriobacteriia</taxon>
        <taxon>Eggerthellales</taxon>
        <taxon>Eggerthellaceae</taxon>
        <taxon>Eggerthella</taxon>
    </lineage>
</organism>
<dbReference type="SUPFAM" id="SSF46689">
    <property type="entry name" value="Homeodomain-like"/>
    <property type="match status" value="1"/>
</dbReference>
<dbReference type="Proteomes" id="UP000312594">
    <property type="component" value="Unassembled WGS sequence"/>
</dbReference>
<dbReference type="PANTHER" id="PTHR30055">
    <property type="entry name" value="HTH-TYPE TRANSCRIPTIONAL REGULATOR RUTR"/>
    <property type="match status" value="1"/>
</dbReference>
<dbReference type="GO" id="GO:0000976">
    <property type="term" value="F:transcription cis-regulatory region binding"/>
    <property type="evidence" value="ECO:0007669"/>
    <property type="project" value="TreeGrafter"/>
</dbReference>
<dbReference type="InterPro" id="IPR050109">
    <property type="entry name" value="HTH-type_TetR-like_transc_reg"/>
</dbReference>
<dbReference type="EMBL" id="VEVP01000004">
    <property type="protein sequence ID" value="TNU94876.1"/>
    <property type="molecule type" value="Genomic_DNA"/>
</dbReference>
<evidence type="ECO:0000313" key="6">
    <source>
        <dbReference type="EMBL" id="TNU94876.1"/>
    </source>
</evidence>
<evidence type="ECO:0000313" key="7">
    <source>
        <dbReference type="Proteomes" id="UP000312594"/>
    </source>
</evidence>
<dbReference type="Pfam" id="PF00440">
    <property type="entry name" value="TetR_N"/>
    <property type="match status" value="1"/>
</dbReference>
<feature type="DNA-binding region" description="H-T-H motif" evidence="4">
    <location>
        <begin position="30"/>
        <end position="49"/>
    </location>
</feature>
<keyword evidence="3" id="KW-0804">Transcription</keyword>
<keyword evidence="2 4" id="KW-0238">DNA-binding</keyword>
<evidence type="ECO:0000256" key="1">
    <source>
        <dbReference type="ARBA" id="ARBA00023015"/>
    </source>
</evidence>
<evidence type="ECO:0000256" key="3">
    <source>
        <dbReference type="ARBA" id="ARBA00023163"/>
    </source>
</evidence>
<accession>A0A5C5C7R5</accession>
<dbReference type="RefSeq" id="WP_139912163.1">
    <property type="nucleotide sequence ID" value="NZ_VEVP01000004.1"/>
</dbReference>
<dbReference type="InterPro" id="IPR009057">
    <property type="entry name" value="Homeodomain-like_sf"/>
</dbReference>
<evidence type="ECO:0000259" key="5">
    <source>
        <dbReference type="PROSITE" id="PS50977"/>
    </source>
</evidence>
<sequence length="212" mass="24002">MSNGNYQETHERILKSGLAAFLEEGFEKANLRRICKAAGVTTGAFYKHFKDKEVLFSELVEPLASMIRKAYAQGEERGFAGYDEGKPVTPEQVRAALEAKAAGTLATTAMLYSHRDIYELLVFRSYGTPYEHFLDWLVDEEDRTTLRVLELIHGAEKARTVISKESLHIVNHAFYSALSENIIHAKSVEELNATTEVISTFFNAGWEKYRML</sequence>
<dbReference type="GO" id="GO:0003700">
    <property type="term" value="F:DNA-binding transcription factor activity"/>
    <property type="evidence" value="ECO:0007669"/>
    <property type="project" value="TreeGrafter"/>
</dbReference>
<dbReference type="PANTHER" id="PTHR30055:SF234">
    <property type="entry name" value="HTH-TYPE TRANSCRIPTIONAL REGULATOR BETI"/>
    <property type="match status" value="1"/>
</dbReference>
<dbReference type="PRINTS" id="PR00455">
    <property type="entry name" value="HTHTETR"/>
</dbReference>
<comment type="caution">
    <text evidence="6">The sequence shown here is derived from an EMBL/GenBank/DDBJ whole genome shotgun (WGS) entry which is preliminary data.</text>
</comment>
<feature type="domain" description="HTH tetR-type" evidence="5">
    <location>
        <begin position="7"/>
        <end position="67"/>
    </location>
</feature>
<reference evidence="6 7" key="1">
    <citation type="journal article" date="2005" name="Appl. Environ. Microbiol.">
        <title>Intestinal bacterial communities that produce active estrogen-like compounds enterodiol and enterolactone in humans.</title>
        <authorList>
            <person name="Clavel T."/>
            <person name="Henderson G."/>
            <person name="Alpert C.A."/>
            <person name="Philippe C."/>
            <person name="Rigottier-Gois L."/>
            <person name="Dore J."/>
            <person name="Blaut M."/>
        </authorList>
    </citation>
    <scope>NUCLEOTIDE SEQUENCE [LARGE SCALE GENOMIC DNA]</scope>
    <source>
        <strain evidence="6 7">SECO-MT75m2</strain>
    </source>
</reference>
<protein>
    <submittedName>
        <fullName evidence="6">TetR/AcrR family transcriptional regulator</fullName>
    </submittedName>
</protein>
<gene>
    <name evidence="6" type="ORF">FIC87_03105</name>
</gene>
<dbReference type="InterPro" id="IPR001647">
    <property type="entry name" value="HTH_TetR"/>
</dbReference>
<dbReference type="PROSITE" id="PS50977">
    <property type="entry name" value="HTH_TETR_2"/>
    <property type="match status" value="1"/>
</dbReference>
<evidence type="ECO:0000256" key="4">
    <source>
        <dbReference type="PROSITE-ProRule" id="PRU00335"/>
    </source>
</evidence>
<dbReference type="AlphaFoldDB" id="A0A5C5C7R5"/>
<proteinExistence type="predicted"/>
<evidence type="ECO:0000256" key="2">
    <source>
        <dbReference type="ARBA" id="ARBA00023125"/>
    </source>
</evidence>
<dbReference type="Gene3D" id="1.10.357.10">
    <property type="entry name" value="Tetracycline Repressor, domain 2"/>
    <property type="match status" value="1"/>
</dbReference>
<name>A0A5C5C7R5_EGGLN</name>